<sequence length="60" mass="6496">MEIERSVEVLSELERILTQDVAKVGGPDVLLLARRPSSYNAVVSHGRTDTVSASPATRFA</sequence>
<evidence type="ECO:0000313" key="1">
    <source>
        <dbReference type="EMBL" id="GAA3635457.1"/>
    </source>
</evidence>
<dbReference type="EMBL" id="BAABAB010000036">
    <property type="protein sequence ID" value="GAA3635457.1"/>
    <property type="molecule type" value="Genomic_DNA"/>
</dbReference>
<comment type="caution">
    <text evidence="1">The sequence shown here is derived from an EMBL/GenBank/DDBJ whole genome shotgun (WGS) entry which is preliminary data.</text>
</comment>
<accession>A0ABP7ALD0</accession>
<name>A0ABP7ALD0_9ACTN</name>
<organism evidence="1 2">
    <name type="scientific">Microlunatus ginsengisoli</name>
    <dbReference type="NCBI Taxonomy" id="363863"/>
    <lineage>
        <taxon>Bacteria</taxon>
        <taxon>Bacillati</taxon>
        <taxon>Actinomycetota</taxon>
        <taxon>Actinomycetes</taxon>
        <taxon>Propionibacteriales</taxon>
        <taxon>Propionibacteriaceae</taxon>
        <taxon>Microlunatus</taxon>
    </lineage>
</organism>
<keyword evidence="2" id="KW-1185">Reference proteome</keyword>
<proteinExistence type="predicted"/>
<gene>
    <name evidence="1" type="ORF">GCM10022236_42630</name>
</gene>
<reference evidence="2" key="1">
    <citation type="journal article" date="2019" name="Int. J. Syst. Evol. Microbiol.">
        <title>The Global Catalogue of Microorganisms (GCM) 10K type strain sequencing project: providing services to taxonomists for standard genome sequencing and annotation.</title>
        <authorList>
            <consortium name="The Broad Institute Genomics Platform"/>
            <consortium name="The Broad Institute Genome Sequencing Center for Infectious Disease"/>
            <person name="Wu L."/>
            <person name="Ma J."/>
        </authorList>
    </citation>
    <scope>NUCLEOTIDE SEQUENCE [LARGE SCALE GENOMIC DNA]</scope>
    <source>
        <strain evidence="2">JCM 16929</strain>
    </source>
</reference>
<dbReference type="Proteomes" id="UP001501490">
    <property type="component" value="Unassembled WGS sequence"/>
</dbReference>
<evidence type="ECO:0000313" key="2">
    <source>
        <dbReference type="Proteomes" id="UP001501490"/>
    </source>
</evidence>
<protein>
    <submittedName>
        <fullName evidence="1">Uncharacterized protein</fullName>
    </submittedName>
</protein>